<dbReference type="InterPro" id="IPR036236">
    <property type="entry name" value="Znf_C2H2_sf"/>
</dbReference>
<feature type="domain" description="C2H2-type" evidence="3">
    <location>
        <begin position="2"/>
        <end position="25"/>
    </location>
</feature>
<dbReference type="GO" id="GO:0008270">
    <property type="term" value="F:zinc ion binding"/>
    <property type="evidence" value="ECO:0007669"/>
    <property type="project" value="UniProtKB-KW"/>
</dbReference>
<dbReference type="WBParaSite" id="scaffold30_cov214.g52">
    <property type="protein sequence ID" value="scaffold30_cov214.g52"/>
    <property type="gene ID" value="scaffold30_cov214.g52"/>
</dbReference>
<dbReference type="AlphaFoldDB" id="A0A915M8P1"/>
<keyword evidence="4" id="KW-1185">Reference proteome</keyword>
<organism evidence="4 5">
    <name type="scientific">Meloidogyne javanica</name>
    <name type="common">Root-knot nematode worm</name>
    <dbReference type="NCBI Taxonomy" id="6303"/>
    <lineage>
        <taxon>Eukaryota</taxon>
        <taxon>Metazoa</taxon>
        <taxon>Ecdysozoa</taxon>
        <taxon>Nematoda</taxon>
        <taxon>Chromadorea</taxon>
        <taxon>Rhabditida</taxon>
        <taxon>Tylenchina</taxon>
        <taxon>Tylenchomorpha</taxon>
        <taxon>Tylenchoidea</taxon>
        <taxon>Meloidogynidae</taxon>
        <taxon>Meloidogyninae</taxon>
        <taxon>Meloidogyne</taxon>
        <taxon>Meloidogyne incognita group</taxon>
    </lineage>
</organism>
<keyword evidence="1" id="KW-0479">Metal-binding</keyword>
<evidence type="ECO:0000256" key="1">
    <source>
        <dbReference type="PROSITE-ProRule" id="PRU00042"/>
    </source>
</evidence>
<feature type="compositionally biased region" description="Basic and acidic residues" evidence="2">
    <location>
        <begin position="34"/>
        <end position="43"/>
    </location>
</feature>
<dbReference type="InterPro" id="IPR013087">
    <property type="entry name" value="Znf_C2H2_type"/>
</dbReference>
<dbReference type="SMART" id="SM00355">
    <property type="entry name" value="ZnF_C2H2"/>
    <property type="match status" value="1"/>
</dbReference>
<dbReference type="SUPFAM" id="SSF57667">
    <property type="entry name" value="beta-beta-alpha zinc fingers"/>
    <property type="match status" value="1"/>
</dbReference>
<evidence type="ECO:0000256" key="2">
    <source>
        <dbReference type="SAM" id="MobiDB-lite"/>
    </source>
</evidence>
<accession>A0A915M8P1</accession>
<proteinExistence type="predicted"/>
<dbReference type="Proteomes" id="UP000887561">
    <property type="component" value="Unplaced"/>
</dbReference>
<dbReference type="PROSITE" id="PS50157">
    <property type="entry name" value="ZINC_FINGER_C2H2_2"/>
    <property type="match status" value="1"/>
</dbReference>
<sequence>MFSCPECNKNFTTKFNRTRHLKNIHKIDLEEDDREIRRPERQQNKKRKMEKTEVEMSPVDQTEVETGAAVKKSIKNRENKPRRRELWQFY</sequence>
<dbReference type="Gene3D" id="3.30.160.60">
    <property type="entry name" value="Classic Zinc Finger"/>
    <property type="match status" value="1"/>
</dbReference>
<protein>
    <submittedName>
        <fullName evidence="5">C2H2-type domain-containing protein</fullName>
    </submittedName>
</protein>
<evidence type="ECO:0000313" key="4">
    <source>
        <dbReference type="Proteomes" id="UP000887561"/>
    </source>
</evidence>
<evidence type="ECO:0000313" key="5">
    <source>
        <dbReference type="WBParaSite" id="scaffold30_cov214.g52"/>
    </source>
</evidence>
<name>A0A915M8P1_MELJA</name>
<dbReference type="PROSITE" id="PS00028">
    <property type="entry name" value="ZINC_FINGER_C2H2_1"/>
    <property type="match status" value="1"/>
</dbReference>
<keyword evidence="1" id="KW-0862">Zinc</keyword>
<feature type="region of interest" description="Disordered" evidence="2">
    <location>
        <begin position="34"/>
        <end position="90"/>
    </location>
</feature>
<reference evidence="5" key="1">
    <citation type="submission" date="2022-11" db="UniProtKB">
        <authorList>
            <consortium name="WormBaseParasite"/>
        </authorList>
    </citation>
    <scope>IDENTIFICATION</scope>
</reference>
<keyword evidence="1" id="KW-0863">Zinc-finger</keyword>
<evidence type="ECO:0000259" key="3">
    <source>
        <dbReference type="PROSITE" id="PS50157"/>
    </source>
</evidence>